<reference evidence="2 3" key="1">
    <citation type="submission" date="2024-04" db="EMBL/GenBank/DDBJ databases">
        <title>Human intestinal bacterial collection.</title>
        <authorList>
            <person name="Pauvert C."/>
            <person name="Hitch T.C.A."/>
            <person name="Clavel T."/>
        </authorList>
    </citation>
    <scope>NUCLEOTIDE SEQUENCE [LARGE SCALE GENOMIC DNA]</scope>
    <source>
        <strain evidence="2 3">CLA-AA-H181</strain>
    </source>
</reference>
<keyword evidence="1" id="KW-0732">Signal</keyword>
<evidence type="ECO:0000313" key="3">
    <source>
        <dbReference type="Proteomes" id="UP001494672"/>
    </source>
</evidence>
<organism evidence="2 3">
    <name type="scientific">Coprococcus aceti</name>
    <dbReference type="NCBI Taxonomy" id="2981786"/>
    <lineage>
        <taxon>Bacteria</taxon>
        <taxon>Bacillati</taxon>
        <taxon>Bacillota</taxon>
        <taxon>Clostridia</taxon>
        <taxon>Lachnospirales</taxon>
        <taxon>Lachnospiraceae</taxon>
        <taxon>Coprococcus</taxon>
    </lineage>
</organism>
<keyword evidence="3" id="KW-1185">Reference proteome</keyword>
<accession>A0ABV1I928</accession>
<dbReference type="EMBL" id="JBBNGJ010000004">
    <property type="protein sequence ID" value="MEQ2592704.1"/>
    <property type="molecule type" value="Genomic_DNA"/>
</dbReference>
<comment type="caution">
    <text evidence="2">The sequence shown here is derived from an EMBL/GenBank/DDBJ whole genome shotgun (WGS) entry which is preliminary data.</text>
</comment>
<name>A0ABV1I928_9FIRM</name>
<gene>
    <name evidence="2" type="ORF">AAAU18_07195</name>
</gene>
<dbReference type="RefSeq" id="WP_243017722.1">
    <property type="nucleotide sequence ID" value="NZ_JBBNGJ010000004.1"/>
</dbReference>
<evidence type="ECO:0000313" key="2">
    <source>
        <dbReference type="EMBL" id="MEQ2592704.1"/>
    </source>
</evidence>
<sequence length="238" mass="25155">MGKWNMKKTGIVICVLAALVGLAGCSSVVSSDKTDRTKSGIESQGKFKVNTPDEEWFKETALDVAASVNELANDEAYIKIMGGSDEVAEVASDWGDNIADTSGKIAVVIISDKAAKFIMGQTDGETSLSDTARDRVEKNACLAFGNYVTASAGGASALAASSILRYDQAYVVSEPVLDQVWVIPAGEECALWIAYSNCGDGIVSVSGSYMALPDGQTVEEAADSLFSTWGLEVEVHEW</sequence>
<proteinExistence type="predicted"/>
<keyword evidence="2" id="KW-0449">Lipoprotein</keyword>
<feature type="signal peptide" evidence="1">
    <location>
        <begin position="1"/>
        <end position="23"/>
    </location>
</feature>
<protein>
    <submittedName>
        <fullName evidence="2">YgdI/YgdR family lipoprotein</fullName>
    </submittedName>
</protein>
<dbReference type="PROSITE" id="PS51257">
    <property type="entry name" value="PROKAR_LIPOPROTEIN"/>
    <property type="match status" value="1"/>
</dbReference>
<evidence type="ECO:0000256" key="1">
    <source>
        <dbReference type="SAM" id="SignalP"/>
    </source>
</evidence>
<dbReference type="Proteomes" id="UP001494672">
    <property type="component" value="Unassembled WGS sequence"/>
</dbReference>
<feature type="chain" id="PRO_5047025597" evidence="1">
    <location>
        <begin position="24"/>
        <end position="238"/>
    </location>
</feature>